<name>A0A2P2NVW8_RHIMU</name>
<evidence type="ECO:0000256" key="1">
    <source>
        <dbReference type="SAM" id="SignalP"/>
    </source>
</evidence>
<keyword evidence="1" id="KW-0732">Signal</keyword>
<reference evidence="2" key="1">
    <citation type="submission" date="2018-02" db="EMBL/GenBank/DDBJ databases">
        <title>Rhizophora mucronata_Transcriptome.</title>
        <authorList>
            <person name="Meera S.P."/>
            <person name="Sreeshan A."/>
            <person name="Augustine A."/>
        </authorList>
    </citation>
    <scope>NUCLEOTIDE SEQUENCE</scope>
    <source>
        <tissue evidence="2">Leaf</tissue>
    </source>
</reference>
<proteinExistence type="predicted"/>
<organism evidence="2">
    <name type="scientific">Rhizophora mucronata</name>
    <name type="common">Asiatic mangrove</name>
    <dbReference type="NCBI Taxonomy" id="61149"/>
    <lineage>
        <taxon>Eukaryota</taxon>
        <taxon>Viridiplantae</taxon>
        <taxon>Streptophyta</taxon>
        <taxon>Embryophyta</taxon>
        <taxon>Tracheophyta</taxon>
        <taxon>Spermatophyta</taxon>
        <taxon>Magnoliopsida</taxon>
        <taxon>eudicotyledons</taxon>
        <taxon>Gunneridae</taxon>
        <taxon>Pentapetalae</taxon>
        <taxon>rosids</taxon>
        <taxon>fabids</taxon>
        <taxon>Malpighiales</taxon>
        <taxon>Rhizophoraceae</taxon>
        <taxon>Rhizophora</taxon>
    </lineage>
</organism>
<evidence type="ECO:0000313" key="2">
    <source>
        <dbReference type="EMBL" id="MBX46595.1"/>
    </source>
</evidence>
<sequence length="45" mass="5401">MIQNWNVRFMWSSLLRPFSLMLSLCYDNNEASKMSVNFHMLNCDL</sequence>
<dbReference type="AlphaFoldDB" id="A0A2P2NVW8"/>
<protein>
    <submittedName>
        <fullName evidence="2">Uncharacterized protein</fullName>
    </submittedName>
</protein>
<accession>A0A2P2NVW8</accession>
<feature type="chain" id="PRO_5015182360" evidence="1">
    <location>
        <begin position="26"/>
        <end position="45"/>
    </location>
</feature>
<dbReference type="EMBL" id="GGEC01066111">
    <property type="protein sequence ID" value="MBX46595.1"/>
    <property type="molecule type" value="Transcribed_RNA"/>
</dbReference>
<feature type="signal peptide" evidence="1">
    <location>
        <begin position="1"/>
        <end position="25"/>
    </location>
</feature>